<reference evidence="4 5" key="1">
    <citation type="journal article" date="2023" name="Hortic Res">
        <title>Pangenome of water caltrop reveals structural variations and asymmetric subgenome divergence after allopolyploidization.</title>
        <authorList>
            <person name="Zhang X."/>
            <person name="Chen Y."/>
            <person name="Wang L."/>
            <person name="Yuan Y."/>
            <person name="Fang M."/>
            <person name="Shi L."/>
            <person name="Lu R."/>
            <person name="Comes H.P."/>
            <person name="Ma Y."/>
            <person name="Chen Y."/>
            <person name="Huang G."/>
            <person name="Zhou Y."/>
            <person name="Zheng Z."/>
            <person name="Qiu Y."/>
        </authorList>
    </citation>
    <scope>NUCLEOTIDE SEQUENCE [LARGE SCALE GENOMIC DNA]</scope>
    <source>
        <tissue evidence="4">Roots</tissue>
    </source>
</reference>
<dbReference type="Gene3D" id="3.30.40.10">
    <property type="entry name" value="Zinc/RING finger domain, C3HC4 (zinc finger)"/>
    <property type="match status" value="1"/>
</dbReference>
<accession>A0AAN7K975</accession>
<dbReference type="InterPro" id="IPR013083">
    <property type="entry name" value="Znf_RING/FYVE/PHD"/>
</dbReference>
<dbReference type="SMART" id="SM00184">
    <property type="entry name" value="RING"/>
    <property type="match status" value="1"/>
</dbReference>
<evidence type="ECO:0000256" key="2">
    <source>
        <dbReference type="SAM" id="MobiDB-lite"/>
    </source>
</evidence>
<dbReference type="PROSITE" id="PS50089">
    <property type="entry name" value="ZF_RING_2"/>
    <property type="match status" value="1"/>
</dbReference>
<dbReference type="GO" id="GO:0061630">
    <property type="term" value="F:ubiquitin protein ligase activity"/>
    <property type="evidence" value="ECO:0007669"/>
    <property type="project" value="TreeGrafter"/>
</dbReference>
<protein>
    <recommendedName>
        <fullName evidence="3">RING-type domain-containing protein</fullName>
    </recommendedName>
</protein>
<dbReference type="InterPro" id="IPR001841">
    <property type="entry name" value="Znf_RING"/>
</dbReference>
<feature type="domain" description="RING-type" evidence="3">
    <location>
        <begin position="142"/>
        <end position="183"/>
    </location>
</feature>
<dbReference type="Proteomes" id="UP001345219">
    <property type="component" value="Chromosome 11"/>
</dbReference>
<keyword evidence="5" id="KW-1185">Reference proteome</keyword>
<organism evidence="4 5">
    <name type="scientific">Trapa incisa</name>
    <dbReference type="NCBI Taxonomy" id="236973"/>
    <lineage>
        <taxon>Eukaryota</taxon>
        <taxon>Viridiplantae</taxon>
        <taxon>Streptophyta</taxon>
        <taxon>Embryophyta</taxon>
        <taxon>Tracheophyta</taxon>
        <taxon>Spermatophyta</taxon>
        <taxon>Magnoliopsida</taxon>
        <taxon>eudicotyledons</taxon>
        <taxon>Gunneridae</taxon>
        <taxon>Pentapetalae</taxon>
        <taxon>rosids</taxon>
        <taxon>malvids</taxon>
        <taxon>Myrtales</taxon>
        <taxon>Lythraceae</taxon>
        <taxon>Trapa</taxon>
    </lineage>
</organism>
<dbReference type="GO" id="GO:0008270">
    <property type="term" value="F:zinc ion binding"/>
    <property type="evidence" value="ECO:0007669"/>
    <property type="project" value="UniProtKB-KW"/>
</dbReference>
<gene>
    <name evidence="4" type="ORF">SAY87_013761</name>
</gene>
<name>A0AAN7K975_9MYRT</name>
<evidence type="ECO:0000259" key="3">
    <source>
        <dbReference type="PROSITE" id="PS50089"/>
    </source>
</evidence>
<proteinExistence type="predicted"/>
<dbReference type="GO" id="GO:0006511">
    <property type="term" value="P:ubiquitin-dependent protein catabolic process"/>
    <property type="evidence" value="ECO:0007669"/>
    <property type="project" value="TreeGrafter"/>
</dbReference>
<feature type="region of interest" description="Disordered" evidence="2">
    <location>
        <begin position="82"/>
        <end position="111"/>
    </location>
</feature>
<dbReference type="EMBL" id="JAXIOK010000008">
    <property type="protein sequence ID" value="KAK4764323.1"/>
    <property type="molecule type" value="Genomic_DNA"/>
</dbReference>
<keyword evidence="1" id="KW-0863">Zinc-finger</keyword>
<dbReference type="PANTHER" id="PTHR22765:SF272">
    <property type="entry name" value="E3 UBIQUITIN-PROTEIN LIGASE PRAJA-2"/>
    <property type="match status" value="1"/>
</dbReference>
<dbReference type="CDD" id="cd16454">
    <property type="entry name" value="RING-H2_PA-TM-RING"/>
    <property type="match status" value="1"/>
</dbReference>
<comment type="caution">
    <text evidence="4">The sequence shown here is derived from an EMBL/GenBank/DDBJ whole genome shotgun (WGS) entry which is preliminary data.</text>
</comment>
<evidence type="ECO:0000256" key="1">
    <source>
        <dbReference type="PROSITE-ProRule" id="PRU00175"/>
    </source>
</evidence>
<feature type="region of interest" description="Disordered" evidence="2">
    <location>
        <begin position="1"/>
        <end position="33"/>
    </location>
</feature>
<keyword evidence="1" id="KW-0862">Zinc</keyword>
<dbReference type="InterPro" id="IPR051826">
    <property type="entry name" value="E3_ubiquitin-ligase_domain"/>
</dbReference>
<dbReference type="PANTHER" id="PTHR22765">
    <property type="entry name" value="RING FINGER AND PROTEASE ASSOCIATED DOMAIN-CONTAINING"/>
    <property type="match status" value="1"/>
</dbReference>
<sequence length="189" mass="21361">MAGMLPGVEVARRRRLPRSGSWVDPPTSNAYASTRRRPSFCLHAGNPEGSSSYFMKKRLQGYDDCHGKLGRAAREAKERLDQRLRSQVGKSNYRRHDNTNQATERPWASREPLGLTRSMSKRIVSWVKMVRWKGGGAEQGECAVCLEKLMSGETLMNLPCNHRFHSSCLLPWLVSNSRCPCCRTAIPII</sequence>
<evidence type="ECO:0000313" key="4">
    <source>
        <dbReference type="EMBL" id="KAK4764323.1"/>
    </source>
</evidence>
<keyword evidence="1" id="KW-0479">Metal-binding</keyword>
<dbReference type="AlphaFoldDB" id="A0AAN7K975"/>
<dbReference type="Pfam" id="PF13639">
    <property type="entry name" value="zf-RING_2"/>
    <property type="match status" value="1"/>
</dbReference>
<dbReference type="SUPFAM" id="SSF57850">
    <property type="entry name" value="RING/U-box"/>
    <property type="match status" value="1"/>
</dbReference>
<evidence type="ECO:0000313" key="5">
    <source>
        <dbReference type="Proteomes" id="UP001345219"/>
    </source>
</evidence>